<dbReference type="Gramene" id="Pp3c2_30830V3.1">
    <property type="protein sequence ID" value="PAC:32932631.CDS.1"/>
    <property type="gene ID" value="Pp3c2_30830"/>
</dbReference>
<organism evidence="9">
    <name type="scientific">Physcomitrium patens</name>
    <name type="common">Spreading-leaved earth moss</name>
    <name type="synonym">Physcomitrella patens</name>
    <dbReference type="NCBI Taxonomy" id="3218"/>
    <lineage>
        <taxon>Eukaryota</taxon>
        <taxon>Viridiplantae</taxon>
        <taxon>Streptophyta</taxon>
        <taxon>Embryophyta</taxon>
        <taxon>Bryophyta</taxon>
        <taxon>Bryophytina</taxon>
        <taxon>Bryopsida</taxon>
        <taxon>Funariidae</taxon>
        <taxon>Funariales</taxon>
        <taxon>Funariaceae</taxon>
        <taxon>Physcomitrium</taxon>
    </lineage>
</organism>
<dbReference type="PaxDb" id="3218-PP1S456_7V6.1"/>
<name>A0A2K1L3Q6_PHYPA</name>
<reference evidence="9 11" key="2">
    <citation type="journal article" date="2018" name="Plant J.">
        <title>The Physcomitrella patens chromosome-scale assembly reveals moss genome structure and evolution.</title>
        <authorList>
            <person name="Lang D."/>
            <person name="Ullrich K.K."/>
            <person name="Murat F."/>
            <person name="Fuchs J."/>
            <person name="Jenkins J."/>
            <person name="Haas F.B."/>
            <person name="Piednoel M."/>
            <person name="Gundlach H."/>
            <person name="Van Bel M."/>
            <person name="Meyberg R."/>
            <person name="Vives C."/>
            <person name="Morata J."/>
            <person name="Symeonidi A."/>
            <person name="Hiss M."/>
            <person name="Muchero W."/>
            <person name="Kamisugi Y."/>
            <person name="Saleh O."/>
            <person name="Blanc G."/>
            <person name="Decker E.L."/>
            <person name="van Gessel N."/>
            <person name="Grimwood J."/>
            <person name="Hayes R.D."/>
            <person name="Graham S.W."/>
            <person name="Gunter L.E."/>
            <person name="McDaniel S.F."/>
            <person name="Hoernstein S.N.W."/>
            <person name="Larsson A."/>
            <person name="Li F.W."/>
            <person name="Perroud P.F."/>
            <person name="Phillips J."/>
            <person name="Ranjan P."/>
            <person name="Rokshar D.S."/>
            <person name="Rothfels C.J."/>
            <person name="Schneider L."/>
            <person name="Shu S."/>
            <person name="Stevenson D.W."/>
            <person name="Thummler F."/>
            <person name="Tillich M."/>
            <person name="Villarreal Aguilar J.C."/>
            <person name="Widiez T."/>
            <person name="Wong G.K."/>
            <person name="Wymore A."/>
            <person name="Zhang Y."/>
            <person name="Zimmer A.D."/>
            <person name="Quatrano R.S."/>
            <person name="Mayer K.F.X."/>
            <person name="Goodstein D."/>
            <person name="Casacuberta J.M."/>
            <person name="Vandepoele K."/>
            <person name="Reski R."/>
            <person name="Cuming A.C."/>
            <person name="Tuskan G.A."/>
            <person name="Maumus F."/>
            <person name="Salse J."/>
            <person name="Schmutz J."/>
            <person name="Rensing S.A."/>
        </authorList>
    </citation>
    <scope>NUCLEOTIDE SEQUENCE [LARGE SCALE GENOMIC DNA]</scope>
    <source>
        <strain evidence="10 11">cv. Gransden 2004</strain>
    </source>
</reference>
<dbReference type="GO" id="GO:0005694">
    <property type="term" value="C:chromosome"/>
    <property type="evidence" value="ECO:0007669"/>
    <property type="project" value="UniProtKB-SubCell"/>
</dbReference>
<dbReference type="Gramene" id="Pp3c2_30835V3.3">
    <property type="protein sequence ID" value="PAC:32933097.CDS.1"/>
    <property type="gene ID" value="Pp3c2_30835"/>
</dbReference>
<feature type="domain" description="Pre-SET" evidence="7">
    <location>
        <begin position="358"/>
        <end position="419"/>
    </location>
</feature>
<gene>
    <name evidence="10" type="primary">LOC112279028</name>
    <name evidence="9" type="ORF">PHYPA_003453</name>
</gene>
<dbReference type="Gene3D" id="2.30.280.10">
    <property type="entry name" value="SRA-YDG"/>
    <property type="match status" value="1"/>
</dbReference>
<dbReference type="KEGG" id="ppp:112279028"/>
<dbReference type="Gene3D" id="2.170.270.10">
    <property type="entry name" value="SET domain"/>
    <property type="match status" value="1"/>
</dbReference>
<evidence type="ECO:0000256" key="2">
    <source>
        <dbReference type="ARBA" id="ARBA00022454"/>
    </source>
</evidence>
<dbReference type="InterPro" id="IPR051357">
    <property type="entry name" value="H3K9_HMTase_SUVAR3-9"/>
</dbReference>
<comment type="subcellular location">
    <subcellularLocation>
        <location evidence="1">Chromosome</location>
    </subcellularLocation>
    <subcellularLocation>
        <location evidence="4">Nucleus</location>
    </subcellularLocation>
</comment>
<dbReference type="GO" id="GO:0008270">
    <property type="term" value="F:zinc ion binding"/>
    <property type="evidence" value="ECO:0007669"/>
    <property type="project" value="InterPro"/>
</dbReference>
<dbReference type="GO" id="GO:0042054">
    <property type="term" value="F:histone methyltransferase activity"/>
    <property type="evidence" value="ECO:0000318"/>
    <property type="project" value="GO_Central"/>
</dbReference>
<evidence type="ECO:0000313" key="10">
    <source>
        <dbReference type="EnsemblPlants" id="PAC:32932631.CDS.1"/>
    </source>
</evidence>
<dbReference type="GO" id="GO:0005634">
    <property type="term" value="C:nucleus"/>
    <property type="evidence" value="ECO:0007669"/>
    <property type="project" value="UniProtKB-SubCell"/>
</dbReference>
<dbReference type="AlphaFoldDB" id="A0A2K1L3Q6"/>
<dbReference type="SMART" id="SM00317">
    <property type="entry name" value="SET"/>
    <property type="match status" value="1"/>
</dbReference>
<feature type="domain" description="YDG" evidence="8">
    <location>
        <begin position="142"/>
        <end position="285"/>
    </location>
</feature>
<reference evidence="10" key="3">
    <citation type="submission" date="2020-12" db="UniProtKB">
        <authorList>
            <consortium name="EnsemblPlants"/>
        </authorList>
    </citation>
    <scope>IDENTIFICATION</scope>
</reference>
<dbReference type="InterPro" id="IPR001214">
    <property type="entry name" value="SET_dom"/>
</dbReference>
<evidence type="ECO:0000313" key="9">
    <source>
        <dbReference type="EMBL" id="PNR60660.1"/>
    </source>
</evidence>
<keyword evidence="2" id="KW-0158">Chromosome</keyword>
<dbReference type="Pfam" id="PF00856">
    <property type="entry name" value="SET"/>
    <property type="match status" value="1"/>
</dbReference>
<evidence type="ECO:0000259" key="8">
    <source>
        <dbReference type="PROSITE" id="PS51015"/>
    </source>
</evidence>
<dbReference type="GO" id="GO:0003690">
    <property type="term" value="F:double-stranded DNA binding"/>
    <property type="evidence" value="ECO:0000318"/>
    <property type="project" value="GO_Central"/>
</dbReference>
<feature type="region of interest" description="Disordered" evidence="5">
    <location>
        <begin position="1"/>
        <end position="20"/>
    </location>
</feature>
<evidence type="ECO:0000256" key="5">
    <source>
        <dbReference type="SAM" id="MobiDB-lite"/>
    </source>
</evidence>
<dbReference type="SUPFAM" id="SSF82199">
    <property type="entry name" value="SET domain"/>
    <property type="match status" value="1"/>
</dbReference>
<dbReference type="SMART" id="SM00466">
    <property type="entry name" value="SRA"/>
    <property type="match status" value="1"/>
</dbReference>
<dbReference type="SMART" id="SM00468">
    <property type="entry name" value="PreSET"/>
    <property type="match status" value="1"/>
</dbReference>
<evidence type="ECO:0000259" key="6">
    <source>
        <dbReference type="PROSITE" id="PS50280"/>
    </source>
</evidence>
<dbReference type="Gramene" id="Pp3c2_30835V3.1">
    <property type="protein sequence ID" value="PAC:32933095.CDS.1"/>
    <property type="gene ID" value="Pp3c2_30835"/>
</dbReference>
<reference evidence="9 11" key="1">
    <citation type="journal article" date="2008" name="Science">
        <title>The Physcomitrella genome reveals evolutionary insights into the conquest of land by plants.</title>
        <authorList>
            <person name="Rensing S."/>
            <person name="Lang D."/>
            <person name="Zimmer A."/>
            <person name="Terry A."/>
            <person name="Salamov A."/>
            <person name="Shapiro H."/>
            <person name="Nishiyama T."/>
            <person name="Perroud P.-F."/>
            <person name="Lindquist E."/>
            <person name="Kamisugi Y."/>
            <person name="Tanahashi T."/>
            <person name="Sakakibara K."/>
            <person name="Fujita T."/>
            <person name="Oishi K."/>
            <person name="Shin-I T."/>
            <person name="Kuroki Y."/>
            <person name="Toyoda A."/>
            <person name="Suzuki Y."/>
            <person name="Hashimoto A."/>
            <person name="Yamaguchi K."/>
            <person name="Sugano A."/>
            <person name="Kohara Y."/>
            <person name="Fujiyama A."/>
            <person name="Anterola A."/>
            <person name="Aoki S."/>
            <person name="Ashton N."/>
            <person name="Barbazuk W.B."/>
            <person name="Barker E."/>
            <person name="Bennetzen J."/>
            <person name="Bezanilla M."/>
            <person name="Blankenship R."/>
            <person name="Cho S.H."/>
            <person name="Dutcher S."/>
            <person name="Estelle M."/>
            <person name="Fawcett J.A."/>
            <person name="Gundlach H."/>
            <person name="Hanada K."/>
            <person name="Heyl A."/>
            <person name="Hicks K.A."/>
            <person name="Hugh J."/>
            <person name="Lohr M."/>
            <person name="Mayer K."/>
            <person name="Melkozernov A."/>
            <person name="Murata T."/>
            <person name="Nelson D."/>
            <person name="Pils B."/>
            <person name="Prigge M."/>
            <person name="Reiss B."/>
            <person name="Renner T."/>
            <person name="Rombauts S."/>
            <person name="Rushton P."/>
            <person name="Sanderfoot A."/>
            <person name="Schween G."/>
            <person name="Shiu S.-H."/>
            <person name="Stueber K."/>
            <person name="Theodoulou F.L."/>
            <person name="Tu H."/>
            <person name="Van de Peer Y."/>
            <person name="Verrier P.J."/>
            <person name="Waters E."/>
            <person name="Wood A."/>
            <person name="Yang L."/>
            <person name="Cove D."/>
            <person name="Cuming A."/>
            <person name="Hasebe M."/>
            <person name="Lucas S."/>
            <person name="Mishler D.B."/>
            <person name="Reski R."/>
            <person name="Grigoriev I."/>
            <person name="Quatrano R.S."/>
            <person name="Boore J.L."/>
        </authorList>
    </citation>
    <scope>NUCLEOTIDE SEQUENCE [LARGE SCALE GENOMIC DNA]</scope>
    <source>
        <strain evidence="10 11">cv. Gransden 2004</strain>
    </source>
</reference>
<protein>
    <submittedName>
        <fullName evidence="9 10">Uncharacterized protein</fullName>
    </submittedName>
</protein>
<dbReference type="InterPro" id="IPR015947">
    <property type="entry name" value="PUA-like_sf"/>
</dbReference>
<dbReference type="InterPro" id="IPR036987">
    <property type="entry name" value="SRA-YDG_sf"/>
</dbReference>
<dbReference type="InterPro" id="IPR046341">
    <property type="entry name" value="SET_dom_sf"/>
</dbReference>
<evidence type="ECO:0000259" key="7">
    <source>
        <dbReference type="PROSITE" id="PS50867"/>
    </source>
</evidence>
<dbReference type="EnsemblPlants" id="Pp3c2_30835V3.2">
    <property type="protein sequence ID" value="PAC:32933096.CDS.1"/>
    <property type="gene ID" value="Pp3c2_30835"/>
</dbReference>
<dbReference type="PROSITE" id="PS50867">
    <property type="entry name" value="PRE_SET"/>
    <property type="match status" value="1"/>
</dbReference>
<dbReference type="OrthoDB" id="5792673at2759"/>
<dbReference type="STRING" id="3218.A0A2K1L3Q6"/>
<evidence type="ECO:0000313" key="11">
    <source>
        <dbReference type="Proteomes" id="UP000006727"/>
    </source>
</evidence>
<dbReference type="Pfam" id="PF05033">
    <property type="entry name" value="Pre-SET"/>
    <property type="match status" value="1"/>
</dbReference>
<dbReference type="EnsemblPlants" id="Pp3c2_30835V3.1">
    <property type="protein sequence ID" value="PAC:32933095.CDS.1"/>
    <property type="gene ID" value="Pp3c2_30835"/>
</dbReference>
<dbReference type="PROSITE" id="PS51015">
    <property type="entry name" value="YDG"/>
    <property type="match status" value="1"/>
</dbReference>
<dbReference type="EnsemblPlants" id="Pp3c2_30830V3.1">
    <property type="protein sequence ID" value="PAC:32932631.CDS.1"/>
    <property type="gene ID" value="Pp3c2_30830"/>
</dbReference>
<feature type="compositionally biased region" description="Low complexity" evidence="5">
    <location>
        <begin position="8"/>
        <end position="20"/>
    </location>
</feature>
<dbReference type="InterPro" id="IPR007728">
    <property type="entry name" value="Pre-SET_dom"/>
</dbReference>
<sequence>MTIKYRRQATATRSTRTQTHTWAQGDRLADDGDVDVFDDECKETFITKSDVSLATVATSGARRQSVSGSSVVKNMVAETSDRGEKIARQFTLGILTKFSQLRQKLQRDHWDMITSTNTTKFAVIAGSKMLELKWYHDFNDVGHVPGVRVGDWYSYTYELLLIGLHRHLRGNICHLSSTSELSKTKYKNLSVVCSIVIGENDHVSGDSLLFIGQGGKQKQSRAETGNLAMMNSCNLSLPVRVIRREKDMGSTTGQRLTYYGLYKVLKFILDTGIHGHSVYKFFLQREGGQPSLESFLPKPFTKPDPSSSPGVLLTPDISEGVEQTPVRVVNGVDVNAPDTFHYITTVVYPHRDVPVQIQACECHFGCEDGICPCVKKNSGGVLAYNDDGHLIRVRNIVYECGSFCNCSHAACRNRVSQKGLKWHLEIFRTMSKGWGVRTLEFIPSGSFLCELTGELLTATAAADRENDEYLFNLDFHKNARGRGKPSKSKRQALVEELSAHYVIDCRLSGNVARFINHSCNPNLFVQGVLHDHGDLNRGHIMLFAGEDIAAGTELAYDYGYELNSVRDIHGNVVAKQCLCGVSICRKRMY</sequence>
<dbReference type="Proteomes" id="UP000006727">
    <property type="component" value="Chromosome 2"/>
</dbReference>
<dbReference type="PANTHER" id="PTHR45660">
    <property type="entry name" value="HISTONE-LYSINE N-METHYLTRANSFERASE SETMAR"/>
    <property type="match status" value="1"/>
</dbReference>
<evidence type="ECO:0000256" key="4">
    <source>
        <dbReference type="PROSITE-ProRule" id="PRU00358"/>
    </source>
</evidence>
<dbReference type="InterPro" id="IPR003105">
    <property type="entry name" value="SRA_YDG"/>
</dbReference>
<evidence type="ECO:0000256" key="1">
    <source>
        <dbReference type="ARBA" id="ARBA00004286"/>
    </source>
</evidence>
<dbReference type="EMBL" id="ABEU02000002">
    <property type="protein sequence ID" value="PNR60660.1"/>
    <property type="molecule type" value="Genomic_DNA"/>
</dbReference>
<dbReference type="Gramene" id="Pp3c2_30835V3.2">
    <property type="protein sequence ID" value="PAC:32933096.CDS.1"/>
    <property type="gene ID" value="Pp3c2_30835"/>
</dbReference>
<keyword evidence="3 4" id="KW-0539">Nucleus</keyword>
<keyword evidence="11" id="KW-1185">Reference proteome</keyword>
<dbReference type="PROSITE" id="PS50280">
    <property type="entry name" value="SET"/>
    <property type="match status" value="1"/>
</dbReference>
<dbReference type="Pfam" id="PF02182">
    <property type="entry name" value="SAD_SRA"/>
    <property type="match status" value="1"/>
</dbReference>
<feature type="domain" description="SET" evidence="6">
    <location>
        <begin position="422"/>
        <end position="559"/>
    </location>
</feature>
<dbReference type="SUPFAM" id="SSF88697">
    <property type="entry name" value="PUA domain-like"/>
    <property type="match status" value="1"/>
</dbReference>
<accession>A0A2K1L3Q6</accession>
<dbReference type="PANTHER" id="PTHR45660:SF13">
    <property type="entry name" value="HISTONE-LYSINE N-METHYLTRANSFERASE SETMAR"/>
    <property type="match status" value="1"/>
</dbReference>
<evidence type="ECO:0000256" key="3">
    <source>
        <dbReference type="ARBA" id="ARBA00023242"/>
    </source>
</evidence>
<proteinExistence type="predicted"/>
<dbReference type="EnsemblPlants" id="Pp3c2_30835V3.3">
    <property type="protein sequence ID" value="PAC:32933097.CDS.1"/>
    <property type="gene ID" value="Pp3c2_30835"/>
</dbReference>